<dbReference type="Proteomes" id="UP001290455">
    <property type="component" value="Unassembled WGS sequence"/>
</dbReference>
<protein>
    <submittedName>
        <fullName evidence="3">DUF5590 domain-containing protein</fullName>
    </submittedName>
</protein>
<feature type="transmembrane region" description="Helical" evidence="1">
    <location>
        <begin position="6"/>
        <end position="26"/>
    </location>
</feature>
<dbReference type="Pfam" id="PF17881">
    <property type="entry name" value="TseB"/>
    <property type="match status" value="1"/>
</dbReference>
<dbReference type="InterPro" id="IPR046350">
    <property type="entry name" value="Cystatin_sf"/>
</dbReference>
<feature type="domain" description="Cell wall elongation regulator TseB-like" evidence="2">
    <location>
        <begin position="36"/>
        <end position="80"/>
    </location>
</feature>
<dbReference type="SUPFAM" id="SSF54403">
    <property type="entry name" value="Cystatin/monellin"/>
    <property type="match status" value="2"/>
</dbReference>
<evidence type="ECO:0000256" key="1">
    <source>
        <dbReference type="SAM" id="Phobius"/>
    </source>
</evidence>
<dbReference type="Gene3D" id="3.10.450.40">
    <property type="match status" value="2"/>
</dbReference>
<sequence>MKKWIVIISILVVIMIGLSINVYLNATKPLKVAERKAEQIALEHTSLVSYNDFNVYNGSTSYYVLKGNNDKGEKIIVWIPEKEGKILVKKEEDGITKKEALQKLYNEKDPQEVLSVRLGMENQVPLWEIYYKTENNLINYYWVHFESGEMLKDIQNL</sequence>
<evidence type="ECO:0000313" key="3">
    <source>
        <dbReference type="EMBL" id="MDZ5473226.1"/>
    </source>
</evidence>
<keyword evidence="1" id="KW-1133">Transmembrane helix</keyword>
<dbReference type="EMBL" id="JAXOFX010000011">
    <property type="protein sequence ID" value="MDZ5473226.1"/>
    <property type="molecule type" value="Genomic_DNA"/>
</dbReference>
<accession>A0ABU5J1F2</accession>
<organism evidence="3 4">
    <name type="scientific">Robertmurraya mangrovi</name>
    <dbReference type="NCBI Taxonomy" id="3098077"/>
    <lineage>
        <taxon>Bacteria</taxon>
        <taxon>Bacillati</taxon>
        <taxon>Bacillota</taxon>
        <taxon>Bacilli</taxon>
        <taxon>Bacillales</taxon>
        <taxon>Bacillaceae</taxon>
        <taxon>Robertmurraya</taxon>
    </lineage>
</organism>
<comment type="caution">
    <text evidence="3">The sequence shown here is derived from an EMBL/GenBank/DDBJ whole genome shotgun (WGS) entry which is preliminary data.</text>
</comment>
<proteinExistence type="predicted"/>
<dbReference type="InterPro" id="IPR041401">
    <property type="entry name" value="TseB-like_dom"/>
</dbReference>
<dbReference type="RefSeq" id="WP_322447525.1">
    <property type="nucleotide sequence ID" value="NZ_JAXOFX010000011.1"/>
</dbReference>
<keyword evidence="1" id="KW-0472">Membrane</keyword>
<keyword evidence="4" id="KW-1185">Reference proteome</keyword>
<evidence type="ECO:0000313" key="4">
    <source>
        <dbReference type="Proteomes" id="UP001290455"/>
    </source>
</evidence>
<keyword evidence="1" id="KW-0812">Transmembrane</keyword>
<gene>
    <name evidence="3" type="ORF">SM124_16025</name>
</gene>
<evidence type="ECO:0000259" key="2">
    <source>
        <dbReference type="Pfam" id="PF17881"/>
    </source>
</evidence>
<reference evidence="3 4" key="1">
    <citation type="submission" date="2023-11" db="EMBL/GenBank/DDBJ databases">
        <title>Bacillus jintuensis, isolated from a mudflat on the Beibu Gulf coast.</title>
        <authorList>
            <person name="Li M."/>
        </authorList>
    </citation>
    <scope>NUCLEOTIDE SEQUENCE [LARGE SCALE GENOMIC DNA]</scope>
    <source>
        <strain evidence="3 4">31A1R</strain>
    </source>
</reference>
<name>A0ABU5J1F2_9BACI</name>